<dbReference type="Proteomes" id="UP000001662">
    <property type="component" value="Chromosome"/>
</dbReference>
<keyword evidence="5" id="KW-1185">Reference proteome</keyword>
<protein>
    <recommendedName>
        <fullName evidence="1">Chitosanase</fullName>
        <ecNumber evidence="1">3.2.1.132</ecNumber>
    </recommendedName>
</protein>
<dbReference type="eggNOG" id="COG3409">
    <property type="taxonomic scope" value="Bacteria"/>
</dbReference>
<dbReference type="PROSITE" id="PS51257">
    <property type="entry name" value="PROKAR_LIPOPROTEIN"/>
    <property type="match status" value="1"/>
</dbReference>
<dbReference type="EC" id="3.2.1.132" evidence="1"/>
<dbReference type="RefSeq" id="WP_013271173.1">
    <property type="nucleotide sequence ID" value="NC_014376.1"/>
</dbReference>
<dbReference type="GO" id="GO:0016977">
    <property type="term" value="F:chitosanase activity"/>
    <property type="evidence" value="ECO:0007669"/>
    <property type="project" value="UniProtKB-UniRule"/>
</dbReference>
<dbReference type="EMBL" id="CP002109">
    <property type="protein sequence ID" value="ADL03075.1"/>
    <property type="molecule type" value="Genomic_DNA"/>
</dbReference>
<comment type="catalytic activity">
    <reaction evidence="1">
        <text>Endohydrolysis of beta-(1-&gt;4)-linkages between D-glucosamine residues in a partly acetylated chitosan.</text>
        <dbReference type="EC" id="3.2.1.132"/>
    </reaction>
</comment>
<keyword evidence="1 4" id="KW-0378">Hydrolase</keyword>
<dbReference type="KEGG" id="csh:Closa_0438"/>
<dbReference type="CAZy" id="GH46">
    <property type="family name" value="Glycoside Hydrolase Family 46"/>
</dbReference>
<dbReference type="STRING" id="610130.Closa_0438"/>
<comment type="subcellular location">
    <subcellularLocation>
        <location evidence="1">Secreted</location>
    </subcellularLocation>
</comment>
<dbReference type="Pfam" id="PF01374">
    <property type="entry name" value="Glyco_hydro_46"/>
    <property type="match status" value="1"/>
</dbReference>
<evidence type="ECO:0000313" key="4">
    <source>
        <dbReference type="EMBL" id="ADL03075.1"/>
    </source>
</evidence>
<feature type="chain" id="PRO_5003127392" description="Chitosanase" evidence="3">
    <location>
        <begin position="29"/>
        <end position="278"/>
    </location>
</feature>
<organism evidence="4 5">
    <name type="scientific">Lacrimispora saccharolytica (strain ATCC 35040 / DSM 2544 / NRCC 2533 / WM1)</name>
    <name type="common">Clostridium saccharolyticum</name>
    <dbReference type="NCBI Taxonomy" id="610130"/>
    <lineage>
        <taxon>Bacteria</taxon>
        <taxon>Bacillati</taxon>
        <taxon>Bacillota</taxon>
        <taxon>Clostridia</taxon>
        <taxon>Lachnospirales</taxon>
        <taxon>Lachnospiraceae</taxon>
        <taxon>Lacrimispora</taxon>
    </lineage>
</organism>
<name>D9R3W2_LACSW</name>
<keyword evidence="1 4" id="KW-0326">Glycosidase</keyword>
<evidence type="ECO:0000256" key="1">
    <source>
        <dbReference type="PIRNR" id="PIRNR036551"/>
    </source>
</evidence>
<evidence type="ECO:0000256" key="3">
    <source>
        <dbReference type="SAM" id="SignalP"/>
    </source>
</evidence>
<comment type="function">
    <text evidence="1">Aids in the defense against invading fungal pathogens by degrading their cell wall chitosan.</text>
</comment>
<evidence type="ECO:0000313" key="5">
    <source>
        <dbReference type="Proteomes" id="UP000001662"/>
    </source>
</evidence>
<dbReference type="GO" id="GO:0005576">
    <property type="term" value="C:extracellular region"/>
    <property type="evidence" value="ECO:0007669"/>
    <property type="project" value="UniProtKB-SubCell"/>
</dbReference>
<dbReference type="InterPro" id="IPR023099">
    <property type="entry name" value="Glyco_hydro_46_N"/>
</dbReference>
<dbReference type="Gene3D" id="1.20.141.10">
    <property type="entry name" value="Chitosanase, subunit A, domain 1"/>
    <property type="match status" value="1"/>
</dbReference>
<comment type="similarity">
    <text evidence="1">Belongs to the glycosyl hydrolase 46 family.</text>
</comment>
<dbReference type="PROSITE" id="PS60000">
    <property type="entry name" value="CHITOSANASE_46_80"/>
    <property type="match status" value="1"/>
</dbReference>
<keyword evidence="1" id="KW-0964">Secreted</keyword>
<keyword evidence="3" id="KW-0732">Signal</keyword>
<reference evidence="4" key="1">
    <citation type="submission" date="2010-07" db="EMBL/GenBank/DDBJ databases">
        <title>Complete sequence of Clostridium saccharolyticum WM1.</title>
        <authorList>
            <consortium name="US DOE Joint Genome Institute"/>
            <person name="Lucas S."/>
            <person name="Copeland A."/>
            <person name="Lapidus A."/>
            <person name="Cheng J.-F."/>
            <person name="Bruce D."/>
            <person name="Goodwin L."/>
            <person name="Pitluck S."/>
            <person name="Chertkov O."/>
            <person name="Detter J.C."/>
            <person name="Han C."/>
            <person name="Tapia R."/>
            <person name="Land M."/>
            <person name="Hauser L."/>
            <person name="Chang Y.-J."/>
            <person name="Jeffries C."/>
            <person name="Kyrpides N."/>
            <person name="Ivanova N."/>
            <person name="Mikhailova N."/>
            <person name="Mouttaki H."/>
            <person name="Lin L."/>
            <person name="Zhou J."/>
            <person name="Hemme C.L."/>
            <person name="Woyke T."/>
        </authorList>
    </citation>
    <scope>NUCLEOTIDE SEQUENCE [LARGE SCALE GENOMIC DNA]</scope>
    <source>
        <strain evidence="4">WM1</strain>
    </source>
</reference>
<dbReference type="PIRSF" id="PIRSF036551">
    <property type="entry name" value="Chitosanase"/>
    <property type="match status" value="1"/>
</dbReference>
<feature type="active site" description="Proton donor" evidence="2">
    <location>
        <position position="59"/>
    </location>
</feature>
<feature type="active site" description="Nucleophile" evidence="2">
    <location>
        <position position="77"/>
    </location>
</feature>
<feature type="signal peptide" evidence="3">
    <location>
        <begin position="1"/>
        <end position="28"/>
    </location>
</feature>
<dbReference type="SUPFAM" id="SSF53955">
    <property type="entry name" value="Lysozyme-like"/>
    <property type="match status" value="1"/>
</dbReference>
<dbReference type="GO" id="GO:0005975">
    <property type="term" value="P:carbohydrate metabolic process"/>
    <property type="evidence" value="ECO:0007669"/>
    <property type="project" value="UniProtKB-UniRule"/>
</dbReference>
<dbReference type="InterPro" id="IPR000400">
    <property type="entry name" value="Glyco_hydro_46"/>
</dbReference>
<dbReference type="Gene3D" id="3.30.386.10">
    <property type="entry name" value="Chitosanase, subunit A, domain 2"/>
    <property type="match status" value="1"/>
</dbReference>
<proteinExistence type="inferred from homology"/>
<dbReference type="AlphaFoldDB" id="D9R3W2"/>
<accession>D9R3W2</accession>
<dbReference type="HOGENOM" id="CLU_067742_1_0_9"/>
<sequence length="278" mass="30801">MINKTGKGTIIVLLIGALFLSGCTVNQANCQSKKEMESSISLKDPEKKETAMELVSSAENSSLDWKAQYSYIEDIHDGRGYTAGIIGFCSGTGDMLQLVRDYTEAEPENLLGKYIEALEKVNGTDSHEGLGEAFENDWKAASEDMGFQNAQNKIRDDMYFNPSVDQALNDGLSVLGQFIYYDAIVMHGPGDGSVPYEESFPGIREAAGKKAKPPAAGGDETEYLTAFLDERDKVMGLEDAHEDLSRTIAQRKFLKEKNFSLTKPLEWEMYGDPFRIDK</sequence>
<dbReference type="CDD" id="cd00978">
    <property type="entry name" value="chitosanase_GH46"/>
    <property type="match status" value="1"/>
</dbReference>
<dbReference type="InterPro" id="IPR023346">
    <property type="entry name" value="Lysozyme-like_dom_sf"/>
</dbReference>
<evidence type="ECO:0000256" key="2">
    <source>
        <dbReference type="PIRSR" id="PIRSR036551-1"/>
    </source>
</evidence>
<gene>
    <name evidence="4" type="ordered locus">Closa_0438</name>
</gene>
<dbReference type="PaxDb" id="610130-Closa_0438"/>